<dbReference type="PANTHER" id="PTHR43591">
    <property type="entry name" value="METHYLTRANSFERASE"/>
    <property type="match status" value="1"/>
</dbReference>
<dbReference type="CDD" id="cd02440">
    <property type="entry name" value="AdoMet_MTases"/>
    <property type="match status" value="1"/>
</dbReference>
<reference evidence="2 3" key="1">
    <citation type="submission" date="2023-10" db="EMBL/GenBank/DDBJ databases">
        <title>Comparative genomics analysis reveals potential genetic determinants of host preference in Cryptosporidium xiaoi.</title>
        <authorList>
            <person name="Xiao L."/>
            <person name="Li J."/>
        </authorList>
    </citation>
    <scope>NUCLEOTIDE SEQUENCE [LARGE SCALE GENOMIC DNA]</scope>
    <source>
        <strain evidence="2 3">52996</strain>
    </source>
</reference>
<keyword evidence="3" id="KW-1185">Reference proteome</keyword>
<dbReference type="GO" id="GO:0008168">
    <property type="term" value="F:methyltransferase activity"/>
    <property type="evidence" value="ECO:0007669"/>
    <property type="project" value="UniProtKB-KW"/>
</dbReference>
<proteinExistence type="predicted"/>
<dbReference type="SUPFAM" id="SSF53335">
    <property type="entry name" value="S-adenosyl-L-methionine-dependent methyltransferases"/>
    <property type="match status" value="1"/>
</dbReference>
<protein>
    <submittedName>
        <fullName evidence="2">Secreted bacterial type DHHB like methyltransferase involved in ubiquinone menaquinone biosynthesis</fullName>
    </submittedName>
</protein>
<dbReference type="InterPro" id="IPR025714">
    <property type="entry name" value="Methyltranfer_dom"/>
</dbReference>
<dbReference type="GO" id="GO:0032259">
    <property type="term" value="P:methylation"/>
    <property type="evidence" value="ECO:0007669"/>
    <property type="project" value="UniProtKB-KW"/>
</dbReference>
<accession>A0AAV9Y159</accession>
<dbReference type="AlphaFoldDB" id="A0AAV9Y159"/>
<keyword evidence="2" id="KW-0830">Ubiquinone</keyword>
<dbReference type="InterPro" id="IPR029063">
    <property type="entry name" value="SAM-dependent_MTases_sf"/>
</dbReference>
<gene>
    <name evidence="2" type="ORF">RS030_142121</name>
</gene>
<sequence>MKLVGIIDYFLSYLWITYWHLKSVLNIAPLFWKFCYNTCNSLFTRLQHTNNIDVSFMNYGYATRVPHSPPENSELDKFIESKQDKLKKDSPLNFNEVWNSVQLYAAVLSTYEGDLKGKSILEVGCGRGGGSVVVCSAAEPKSYAGIDISDQGIEICRQIYRNDLIPAGNKVFYVGSSMELENYFAPESFDVVLNVESAHCYPNFDKFLRGVFDLLKPGGMLLFADISPTIAWPDIKDTITSTGFQIIKQYNITTNVIHSLKTEVEPFLSKINSKSSSSYIGRMLMWLVNSQTVRVPLNAMIKGEGQYQIVSSRKPLQFNKQTSNLEGRQTLTHRNVSS</sequence>
<evidence type="ECO:0000259" key="1">
    <source>
        <dbReference type="Pfam" id="PF13847"/>
    </source>
</evidence>
<dbReference type="Pfam" id="PF13847">
    <property type="entry name" value="Methyltransf_31"/>
    <property type="match status" value="1"/>
</dbReference>
<evidence type="ECO:0000313" key="2">
    <source>
        <dbReference type="EMBL" id="KAK6590651.1"/>
    </source>
</evidence>
<comment type="caution">
    <text evidence="2">The sequence shown here is derived from an EMBL/GenBank/DDBJ whole genome shotgun (WGS) entry which is preliminary data.</text>
</comment>
<dbReference type="EMBL" id="JAWDEY010000005">
    <property type="protein sequence ID" value="KAK6590651.1"/>
    <property type="molecule type" value="Genomic_DNA"/>
</dbReference>
<name>A0AAV9Y159_9CRYT</name>
<feature type="domain" description="Methyltransferase" evidence="1">
    <location>
        <begin position="116"/>
        <end position="227"/>
    </location>
</feature>
<organism evidence="2 3">
    <name type="scientific">Cryptosporidium xiaoi</name>
    <dbReference type="NCBI Taxonomy" id="659607"/>
    <lineage>
        <taxon>Eukaryota</taxon>
        <taxon>Sar</taxon>
        <taxon>Alveolata</taxon>
        <taxon>Apicomplexa</taxon>
        <taxon>Conoidasida</taxon>
        <taxon>Coccidia</taxon>
        <taxon>Eucoccidiorida</taxon>
        <taxon>Eimeriorina</taxon>
        <taxon>Cryptosporidiidae</taxon>
        <taxon>Cryptosporidium</taxon>
    </lineage>
</organism>
<keyword evidence="2" id="KW-0808">Transferase</keyword>
<evidence type="ECO:0000313" key="3">
    <source>
        <dbReference type="Proteomes" id="UP001311799"/>
    </source>
</evidence>
<dbReference type="Gene3D" id="3.40.50.150">
    <property type="entry name" value="Vaccinia Virus protein VP39"/>
    <property type="match status" value="1"/>
</dbReference>
<keyword evidence="2" id="KW-0489">Methyltransferase</keyword>
<dbReference type="Proteomes" id="UP001311799">
    <property type="component" value="Unassembled WGS sequence"/>
</dbReference>